<dbReference type="EMBL" id="KN837970">
    <property type="protein sequence ID" value="KIJ22745.1"/>
    <property type="molecule type" value="Genomic_DNA"/>
</dbReference>
<sequence length="266" mass="29752">MRPYPSDSFSPSITILRATQAYAGEKLDKLKSNYKSWLDEAEIFFASCTLLGYFEGTCPRPGSDEPRALLNWTTNDATATALLFQTLEKSEWEFIDRKLGAKACWDSIKRRHQNQGPIRQVSYLQDAMTMKFSKSIPLPITAEKLCTTVQKAYDMGEINCELMKCILLLNALTDFPHTRALISREISSSTTSHPVTSSTLRQYLDDEQMLRDSDTRHIGTSDSAIALAAQTKSLSPLICTNCKRSHHTAQYCITSGGGMEGKTIEE</sequence>
<reference evidence="2 3" key="1">
    <citation type="submission" date="2014-06" db="EMBL/GenBank/DDBJ databases">
        <title>Evolutionary Origins and Diversification of the Mycorrhizal Mutualists.</title>
        <authorList>
            <consortium name="DOE Joint Genome Institute"/>
            <consortium name="Mycorrhizal Genomics Consortium"/>
            <person name="Kohler A."/>
            <person name="Kuo A."/>
            <person name="Nagy L.G."/>
            <person name="Floudas D."/>
            <person name="Copeland A."/>
            <person name="Barry K.W."/>
            <person name="Cichocki N."/>
            <person name="Veneault-Fourrey C."/>
            <person name="LaButti K."/>
            <person name="Lindquist E.A."/>
            <person name="Lipzen A."/>
            <person name="Lundell T."/>
            <person name="Morin E."/>
            <person name="Murat C."/>
            <person name="Riley R."/>
            <person name="Ohm R."/>
            <person name="Sun H."/>
            <person name="Tunlid A."/>
            <person name="Henrissat B."/>
            <person name="Grigoriev I.V."/>
            <person name="Hibbett D.S."/>
            <person name="Martin F."/>
        </authorList>
    </citation>
    <scope>NUCLEOTIDE SEQUENCE [LARGE SCALE GENOMIC DNA]</scope>
    <source>
        <strain evidence="2 3">SS14</strain>
    </source>
</reference>
<dbReference type="HOGENOM" id="CLU_999468_0_0_1"/>
<keyword evidence="3" id="KW-1185">Reference proteome</keyword>
<evidence type="ECO:0000313" key="3">
    <source>
        <dbReference type="Proteomes" id="UP000054279"/>
    </source>
</evidence>
<dbReference type="AlphaFoldDB" id="A0A0C9UCD2"/>
<accession>A0A0C9UCD2</accession>
<dbReference type="EMBL" id="KN837980">
    <property type="protein sequence ID" value="KIJ22731.1"/>
    <property type="molecule type" value="Genomic_DNA"/>
</dbReference>
<dbReference type="OrthoDB" id="2941894at2759"/>
<evidence type="ECO:0000313" key="2">
    <source>
        <dbReference type="EMBL" id="KIJ22745.1"/>
    </source>
</evidence>
<gene>
    <name evidence="2" type="ORF">M422DRAFT_196771</name>
    <name evidence="1" type="ORF">M422DRAFT_196825</name>
</gene>
<evidence type="ECO:0000313" key="1">
    <source>
        <dbReference type="EMBL" id="KIJ22731.1"/>
    </source>
</evidence>
<dbReference type="Pfam" id="PF14223">
    <property type="entry name" value="Retrotran_gag_2"/>
    <property type="match status" value="1"/>
</dbReference>
<feature type="non-terminal residue" evidence="2">
    <location>
        <position position="266"/>
    </location>
</feature>
<proteinExistence type="predicted"/>
<protein>
    <submittedName>
        <fullName evidence="2">Uncharacterized protein</fullName>
    </submittedName>
</protein>
<dbReference type="Proteomes" id="UP000054279">
    <property type="component" value="Unassembled WGS sequence"/>
</dbReference>
<organism evidence="2 3">
    <name type="scientific">Sphaerobolus stellatus (strain SS14)</name>
    <dbReference type="NCBI Taxonomy" id="990650"/>
    <lineage>
        <taxon>Eukaryota</taxon>
        <taxon>Fungi</taxon>
        <taxon>Dikarya</taxon>
        <taxon>Basidiomycota</taxon>
        <taxon>Agaricomycotina</taxon>
        <taxon>Agaricomycetes</taxon>
        <taxon>Phallomycetidae</taxon>
        <taxon>Geastrales</taxon>
        <taxon>Sphaerobolaceae</taxon>
        <taxon>Sphaerobolus</taxon>
    </lineage>
</organism>
<name>A0A0C9UCD2_SPHS4</name>